<dbReference type="AlphaFoldDB" id="A0A1F6LKG2"/>
<evidence type="ECO:0000313" key="2">
    <source>
        <dbReference type="Proteomes" id="UP000177067"/>
    </source>
</evidence>
<gene>
    <name evidence="1" type="ORF">A2725_02470</name>
</gene>
<comment type="caution">
    <text evidence="1">The sequence shown here is derived from an EMBL/GenBank/DDBJ whole genome shotgun (WGS) entry which is preliminary data.</text>
</comment>
<reference evidence="1 2" key="1">
    <citation type="journal article" date="2016" name="Nat. Commun.">
        <title>Thousands of microbial genomes shed light on interconnected biogeochemical processes in an aquifer system.</title>
        <authorList>
            <person name="Anantharaman K."/>
            <person name="Brown C.T."/>
            <person name="Hug L.A."/>
            <person name="Sharon I."/>
            <person name="Castelle C.J."/>
            <person name="Probst A.J."/>
            <person name="Thomas B.C."/>
            <person name="Singh A."/>
            <person name="Wilkins M.J."/>
            <person name="Karaoz U."/>
            <person name="Brodie E.L."/>
            <person name="Williams K.H."/>
            <person name="Hubbard S.S."/>
            <person name="Banfield J.F."/>
        </authorList>
    </citation>
    <scope>NUCLEOTIDE SEQUENCE [LARGE SCALE GENOMIC DNA]</scope>
</reference>
<accession>A0A1F6LKG2</accession>
<sequence length="238" mass="27970">MLTTNQIAGILENPNISPRDKEILLLIGTLLHHVVKLHTHLMEEFRELFELLYKQEILNDFHEMCTAYKNGKDRELTSLLNIVHNQIVTSQPKNKKRIEELFNLLKEPCTLCYLHIVFIKYDTDNHSIDKIEKVQTLVENLKNHIIGLQPEKKQEITALFELLNTPEIFIQIHCICVAYKAEKDKELLDLIKKLLYHVVALHTGREEEFRNLFDLLNKRLILDQLHYLCKHYKGGKVG</sequence>
<proteinExistence type="predicted"/>
<protein>
    <submittedName>
        <fullName evidence="1">Uncharacterized protein</fullName>
    </submittedName>
</protein>
<evidence type="ECO:0000313" key="1">
    <source>
        <dbReference type="EMBL" id="OGH59857.1"/>
    </source>
</evidence>
<dbReference type="EMBL" id="MFPS01000006">
    <property type="protein sequence ID" value="OGH59857.1"/>
    <property type="molecule type" value="Genomic_DNA"/>
</dbReference>
<dbReference type="Proteomes" id="UP000177067">
    <property type="component" value="Unassembled WGS sequence"/>
</dbReference>
<name>A0A1F6LKG2_9BACT</name>
<organism evidence="1 2">
    <name type="scientific">Candidatus Magasanikbacteria bacterium RIFCSPHIGHO2_01_FULL_33_34</name>
    <dbReference type="NCBI Taxonomy" id="1798671"/>
    <lineage>
        <taxon>Bacteria</taxon>
        <taxon>Candidatus Magasanikiibacteriota</taxon>
    </lineage>
</organism>